<dbReference type="PROSITE" id="PS50109">
    <property type="entry name" value="HIS_KIN"/>
    <property type="match status" value="1"/>
</dbReference>
<evidence type="ECO:0000256" key="2">
    <source>
        <dbReference type="ARBA" id="ARBA00004141"/>
    </source>
</evidence>
<dbReference type="Gene3D" id="3.40.50.620">
    <property type="entry name" value="HUPs"/>
    <property type="match status" value="1"/>
</dbReference>
<feature type="transmembrane region" description="Helical" evidence="13">
    <location>
        <begin position="450"/>
        <end position="469"/>
    </location>
</feature>
<dbReference type="Gene3D" id="3.40.50.300">
    <property type="entry name" value="P-loop containing nucleotide triphosphate hydrolases"/>
    <property type="match status" value="1"/>
</dbReference>
<evidence type="ECO:0000256" key="5">
    <source>
        <dbReference type="ARBA" id="ARBA00022679"/>
    </source>
</evidence>
<dbReference type="InterPro" id="IPR003018">
    <property type="entry name" value="GAF"/>
</dbReference>
<keyword evidence="16" id="KW-1185">Reference proteome</keyword>
<keyword evidence="4" id="KW-0597">Phosphoprotein</keyword>
<dbReference type="Pfam" id="PF00582">
    <property type="entry name" value="Usp"/>
    <property type="match status" value="1"/>
</dbReference>
<accession>A0ABM8DMB2</accession>
<comment type="catalytic activity">
    <reaction evidence="1">
        <text>ATP + protein L-histidine = ADP + protein N-phospho-L-histidine.</text>
        <dbReference type="EC" id="2.7.13.3"/>
    </reaction>
</comment>
<feature type="transmembrane region" description="Helical" evidence="13">
    <location>
        <begin position="402"/>
        <end position="420"/>
    </location>
</feature>
<dbReference type="Pfam" id="PF13492">
    <property type="entry name" value="GAF_3"/>
    <property type="match status" value="1"/>
</dbReference>
<dbReference type="GO" id="GO:0016301">
    <property type="term" value="F:kinase activity"/>
    <property type="evidence" value="ECO:0007669"/>
    <property type="project" value="UniProtKB-KW"/>
</dbReference>
<keyword evidence="12 13" id="KW-0472">Membrane</keyword>
<dbReference type="EMBL" id="AP027079">
    <property type="protein sequence ID" value="BDU68035.1"/>
    <property type="molecule type" value="Genomic_DNA"/>
</dbReference>
<evidence type="ECO:0000256" key="6">
    <source>
        <dbReference type="ARBA" id="ARBA00022692"/>
    </source>
</evidence>
<comment type="subcellular location">
    <subcellularLocation>
        <location evidence="2">Membrane</location>
        <topology evidence="2">Multi-pass membrane protein</topology>
    </subcellularLocation>
</comment>
<dbReference type="Gene3D" id="3.30.450.40">
    <property type="match status" value="1"/>
</dbReference>
<dbReference type="InterPro" id="IPR029016">
    <property type="entry name" value="GAF-like_dom_sf"/>
</dbReference>
<dbReference type="InterPro" id="IPR038318">
    <property type="entry name" value="KdpD_sf"/>
</dbReference>
<reference evidence="16" key="1">
    <citation type="journal article" date="2023" name="Int. J. Syst. Evol. Microbiol.">
        <title>Mesoterricola silvestris gen. nov., sp. nov., Mesoterricola sediminis sp. nov., Geothrix oryzae sp. nov., Geothrix edaphica sp. nov., Geothrix rubra sp. nov., and Geothrix limicola sp. nov., six novel members of Acidobacteriota isolated from soils.</title>
        <authorList>
            <person name="Itoh H."/>
            <person name="Sugisawa Y."/>
            <person name="Mise K."/>
            <person name="Xu Z."/>
            <person name="Kuniyasu M."/>
            <person name="Ushijima N."/>
            <person name="Kawano K."/>
            <person name="Kobayashi E."/>
            <person name="Shiratori Y."/>
            <person name="Masuda Y."/>
            <person name="Senoo K."/>
        </authorList>
    </citation>
    <scope>NUCLEOTIDE SEQUENCE [LARGE SCALE GENOMIC DNA]</scope>
    <source>
        <strain evidence="16">Red222</strain>
    </source>
</reference>
<dbReference type="InterPro" id="IPR004358">
    <property type="entry name" value="Sig_transdc_His_kin-like_C"/>
</dbReference>
<evidence type="ECO:0000256" key="4">
    <source>
        <dbReference type="ARBA" id="ARBA00022553"/>
    </source>
</evidence>
<dbReference type="InterPro" id="IPR036097">
    <property type="entry name" value="HisK_dim/P_sf"/>
</dbReference>
<dbReference type="Pfam" id="PF02518">
    <property type="entry name" value="HATPase_c"/>
    <property type="match status" value="1"/>
</dbReference>
<dbReference type="PANTHER" id="PTHR45569:SF1">
    <property type="entry name" value="SENSOR PROTEIN KDPD"/>
    <property type="match status" value="1"/>
</dbReference>
<dbReference type="InterPro" id="IPR014729">
    <property type="entry name" value="Rossmann-like_a/b/a_fold"/>
</dbReference>
<keyword evidence="10 13" id="KW-1133">Transmembrane helix</keyword>
<dbReference type="Pfam" id="PF00512">
    <property type="entry name" value="HisKA"/>
    <property type="match status" value="1"/>
</dbReference>
<keyword evidence="9" id="KW-0067">ATP-binding</keyword>
<evidence type="ECO:0000256" key="11">
    <source>
        <dbReference type="ARBA" id="ARBA00023012"/>
    </source>
</evidence>
<sequence>MSEPRRPDPDQLLRQVQEAEVIQQRAKLKVFFGAAPGVGKTYAMLSEAQERRAEGADVVIGVVETHGRSETAALIEGLEVLPRKELAYSGQFLPEFDLEAALARRPSLILMDELAHTNVMGSRHAKRWQDVLELLDAGIDVYTTMNVQHLESLRDVVAQITGIIVRENVPDTILERADEIELVDLSPDDLLVRLKEGKVYLPDQARHARDHFFRKGNLLALRELALRHTAENVDVQMRRYMESEGIRKTWAAGERLLVCVGPDGLSERLIRATRRMAGALGASWVALYVESHRHLRFSEEERSQVEANLRLAEKLGGETVVLEGCGRPDEDILTFARDRNITKIVVGKPTRSRWLDLLTGSPVDDLIRTSGDIDIYVITGEAAASNSKPGLRAHITSPLRNYLLSVLAVAVSTALAGLVFRRAELADIVMVYLLGILIVATRFGRGPSLLASLLSVAAFDFIFIPPYFTFVVSDFRHVGTFSVMLLVGVVIGNLTERIKAQARLARSREQRTQALYRLGQELAQSASSTALVATAIQTVANQFHSHAVVLLPEPSGTLAALVHSQGFPLSGQEHGVAQWVFEHGEPAGLGTLTLPGARATYLPLRGTRGTLGVMGVLPDGAPQWSEPDQHQLLEAFANQTALALERAILAEQSHADRRRADEERLRNALLSSVSHDLRTPLGVITGAVSTALETPDLPESTRRDLLTTAQEEAQRLHRLVSNLLDITRLESGALDLQTEWIPVEELIGAVLNRRELGSDAARVRIHLPEAPPFVSMDPVLMEQVLMNLLDNAMKYSPAGSPVDIKVWTTQHTLTISVTDQGPGIAEGEAERIFEKLARGEAAASRPGAGLGLAICRGIVTAHGGRIQAVNHPQGGAQFLVTLPLGAPPSLPEEGS</sequence>
<keyword evidence="8 15" id="KW-0418">Kinase</keyword>
<keyword evidence="7" id="KW-0547">Nucleotide-binding</keyword>
<keyword evidence="6 13" id="KW-0812">Transmembrane</keyword>
<evidence type="ECO:0000313" key="15">
    <source>
        <dbReference type="EMBL" id="BDU68035.1"/>
    </source>
</evidence>
<feature type="transmembrane region" description="Helical" evidence="13">
    <location>
        <begin position="475"/>
        <end position="494"/>
    </location>
</feature>
<proteinExistence type="predicted"/>
<dbReference type="InterPro" id="IPR003852">
    <property type="entry name" value="Sig_transdc_His_kinase_KdpD_N"/>
</dbReference>
<dbReference type="PRINTS" id="PR00344">
    <property type="entry name" value="BCTRLSENSOR"/>
</dbReference>
<dbReference type="CDD" id="cd00082">
    <property type="entry name" value="HisKA"/>
    <property type="match status" value="1"/>
</dbReference>
<dbReference type="CDD" id="cd01987">
    <property type="entry name" value="USP_KdpD-like"/>
    <property type="match status" value="1"/>
</dbReference>
<dbReference type="CDD" id="cd00075">
    <property type="entry name" value="HATPase"/>
    <property type="match status" value="1"/>
</dbReference>
<dbReference type="RefSeq" id="WP_286354661.1">
    <property type="nucleotide sequence ID" value="NZ_AP027079.1"/>
</dbReference>
<evidence type="ECO:0000313" key="16">
    <source>
        <dbReference type="Proteomes" id="UP001242010"/>
    </source>
</evidence>
<dbReference type="InterPro" id="IPR005467">
    <property type="entry name" value="His_kinase_dom"/>
</dbReference>
<evidence type="ECO:0000256" key="1">
    <source>
        <dbReference type="ARBA" id="ARBA00000085"/>
    </source>
</evidence>
<organism evidence="15 16">
    <name type="scientific">Geothrix oryzae</name>
    <dbReference type="NCBI Taxonomy" id="2927975"/>
    <lineage>
        <taxon>Bacteria</taxon>
        <taxon>Pseudomonadati</taxon>
        <taxon>Acidobacteriota</taxon>
        <taxon>Holophagae</taxon>
        <taxon>Holophagales</taxon>
        <taxon>Holophagaceae</taxon>
        <taxon>Geothrix</taxon>
    </lineage>
</organism>
<gene>
    <name evidence="15" type="ORF">GETHOR_01360</name>
</gene>
<dbReference type="SUPFAM" id="SSF55874">
    <property type="entry name" value="ATPase domain of HSP90 chaperone/DNA topoisomerase II/histidine kinase"/>
    <property type="match status" value="1"/>
</dbReference>
<dbReference type="InterPro" id="IPR052023">
    <property type="entry name" value="Histidine_kinase_KdpD"/>
</dbReference>
<evidence type="ECO:0000256" key="10">
    <source>
        <dbReference type="ARBA" id="ARBA00022989"/>
    </source>
</evidence>
<name>A0ABM8DMB2_9BACT</name>
<dbReference type="Gene3D" id="1.20.120.620">
    <property type="entry name" value="Backbone structure of the membrane domain of e. Coli histidine kinase receptor kdpd"/>
    <property type="match status" value="1"/>
</dbReference>
<dbReference type="SUPFAM" id="SSF47384">
    <property type="entry name" value="Homodimeric domain of signal transducing histidine kinase"/>
    <property type="match status" value="1"/>
</dbReference>
<dbReference type="Pfam" id="PF02702">
    <property type="entry name" value="KdpD"/>
    <property type="match status" value="1"/>
</dbReference>
<feature type="domain" description="Histidine kinase" evidence="14">
    <location>
        <begin position="672"/>
        <end position="886"/>
    </location>
</feature>
<evidence type="ECO:0000256" key="7">
    <source>
        <dbReference type="ARBA" id="ARBA00022741"/>
    </source>
</evidence>
<dbReference type="InterPro" id="IPR027417">
    <property type="entry name" value="P-loop_NTPase"/>
</dbReference>
<protein>
    <recommendedName>
        <fullName evidence="3">histidine kinase</fullName>
        <ecNumber evidence="3">2.7.13.3</ecNumber>
    </recommendedName>
</protein>
<dbReference type="InterPro" id="IPR025201">
    <property type="entry name" value="KdpD_TM"/>
</dbReference>
<dbReference type="Gene3D" id="3.30.565.10">
    <property type="entry name" value="Histidine kinase-like ATPase, C-terminal domain"/>
    <property type="match status" value="1"/>
</dbReference>
<feature type="transmembrane region" description="Helical" evidence="13">
    <location>
        <begin position="426"/>
        <end position="443"/>
    </location>
</feature>
<dbReference type="EC" id="2.7.13.3" evidence="3"/>
<dbReference type="SMART" id="SM00065">
    <property type="entry name" value="GAF"/>
    <property type="match status" value="1"/>
</dbReference>
<keyword evidence="5" id="KW-0808">Transferase</keyword>
<evidence type="ECO:0000256" key="8">
    <source>
        <dbReference type="ARBA" id="ARBA00022777"/>
    </source>
</evidence>
<dbReference type="InterPro" id="IPR003594">
    <property type="entry name" value="HATPase_dom"/>
</dbReference>
<dbReference type="Pfam" id="PF13493">
    <property type="entry name" value="DUF4118"/>
    <property type="match status" value="1"/>
</dbReference>
<dbReference type="SMART" id="SM00387">
    <property type="entry name" value="HATPase_c"/>
    <property type="match status" value="1"/>
</dbReference>
<evidence type="ECO:0000256" key="9">
    <source>
        <dbReference type="ARBA" id="ARBA00022840"/>
    </source>
</evidence>
<dbReference type="Proteomes" id="UP001242010">
    <property type="component" value="Chromosome"/>
</dbReference>
<dbReference type="SUPFAM" id="SSF52402">
    <property type="entry name" value="Adenine nucleotide alpha hydrolases-like"/>
    <property type="match status" value="1"/>
</dbReference>
<evidence type="ECO:0000259" key="14">
    <source>
        <dbReference type="PROSITE" id="PS50109"/>
    </source>
</evidence>
<dbReference type="SMART" id="SM00388">
    <property type="entry name" value="HisKA"/>
    <property type="match status" value="1"/>
</dbReference>
<keyword evidence="11" id="KW-0902">Two-component regulatory system</keyword>
<dbReference type="SUPFAM" id="SSF55781">
    <property type="entry name" value="GAF domain-like"/>
    <property type="match status" value="1"/>
</dbReference>
<evidence type="ECO:0000256" key="13">
    <source>
        <dbReference type="SAM" id="Phobius"/>
    </source>
</evidence>
<dbReference type="InterPro" id="IPR003661">
    <property type="entry name" value="HisK_dim/P_dom"/>
</dbReference>
<dbReference type="InterPro" id="IPR036890">
    <property type="entry name" value="HATPase_C_sf"/>
</dbReference>
<evidence type="ECO:0000256" key="3">
    <source>
        <dbReference type="ARBA" id="ARBA00012438"/>
    </source>
</evidence>
<evidence type="ECO:0000256" key="12">
    <source>
        <dbReference type="ARBA" id="ARBA00023136"/>
    </source>
</evidence>
<dbReference type="PANTHER" id="PTHR45569">
    <property type="entry name" value="SENSOR PROTEIN KDPD"/>
    <property type="match status" value="1"/>
</dbReference>
<dbReference type="Gene3D" id="1.10.287.130">
    <property type="match status" value="1"/>
</dbReference>
<dbReference type="InterPro" id="IPR006016">
    <property type="entry name" value="UspA"/>
</dbReference>